<dbReference type="CDD" id="cd07377">
    <property type="entry name" value="WHTH_GntR"/>
    <property type="match status" value="1"/>
</dbReference>
<dbReference type="InterPro" id="IPR008920">
    <property type="entry name" value="TF_FadR/GntR_C"/>
</dbReference>
<evidence type="ECO:0000256" key="2">
    <source>
        <dbReference type="ARBA" id="ARBA00023125"/>
    </source>
</evidence>
<dbReference type="Pfam" id="PF07729">
    <property type="entry name" value="FCD"/>
    <property type="match status" value="1"/>
</dbReference>
<sequence length="280" mass="30065">MSDGSDMVQRAAAISEGRDLPQAVADTSPATTKSRESTRRPGRRLRGAVAHKLGVAILSGQYKPGDVLTGEIAAAEALDVSRGAYREAVQVLTAKGLVESRVKTGTHVLPRERWNLLDPDVLAWAFTGEPDARLVRSLFELRLVIEPAAAAFAAERRTRADLQRMGDALKGMRRHSLATPAGVAADRDFHDALLHATGNDAMVVLGSSIGAAVAWTTQFKQRTRALIRDPIPDHARVYDAIVAKDVAGASAAMRLLVELALTDTRIAMPPRAEDERADPA</sequence>
<evidence type="ECO:0000259" key="5">
    <source>
        <dbReference type="PROSITE" id="PS50949"/>
    </source>
</evidence>
<name>A0ABU8Q625_9SPHN</name>
<comment type="caution">
    <text evidence="6">The sequence shown here is derived from an EMBL/GenBank/DDBJ whole genome shotgun (WGS) entry which is preliminary data.</text>
</comment>
<dbReference type="RefSeq" id="WP_239555399.1">
    <property type="nucleotide sequence ID" value="NZ_JBBGZA010000001.1"/>
</dbReference>
<dbReference type="SMART" id="SM00895">
    <property type="entry name" value="FCD"/>
    <property type="match status" value="1"/>
</dbReference>
<protein>
    <submittedName>
        <fullName evidence="6">FadR/GntR family transcriptional regulator</fullName>
    </submittedName>
</protein>
<dbReference type="InterPro" id="IPR011711">
    <property type="entry name" value="GntR_C"/>
</dbReference>
<evidence type="ECO:0000313" key="6">
    <source>
        <dbReference type="EMBL" id="MEJ5094675.1"/>
    </source>
</evidence>
<keyword evidence="2" id="KW-0238">DNA-binding</keyword>
<dbReference type="EMBL" id="JBBGZA010000001">
    <property type="protein sequence ID" value="MEJ5094675.1"/>
    <property type="molecule type" value="Genomic_DNA"/>
</dbReference>
<keyword evidence="7" id="KW-1185">Reference proteome</keyword>
<evidence type="ECO:0000256" key="3">
    <source>
        <dbReference type="ARBA" id="ARBA00023163"/>
    </source>
</evidence>
<dbReference type="PROSITE" id="PS50949">
    <property type="entry name" value="HTH_GNTR"/>
    <property type="match status" value="1"/>
</dbReference>
<dbReference type="Gene3D" id="1.20.120.530">
    <property type="entry name" value="GntR ligand-binding domain-like"/>
    <property type="match status" value="1"/>
</dbReference>
<dbReference type="Proteomes" id="UP001380365">
    <property type="component" value="Unassembled WGS sequence"/>
</dbReference>
<dbReference type="Pfam" id="PF00392">
    <property type="entry name" value="GntR"/>
    <property type="match status" value="1"/>
</dbReference>
<organism evidence="6 7">
    <name type="scientific">Sphingomonas molluscorum</name>
    <dbReference type="NCBI Taxonomy" id="418184"/>
    <lineage>
        <taxon>Bacteria</taxon>
        <taxon>Pseudomonadati</taxon>
        <taxon>Pseudomonadota</taxon>
        <taxon>Alphaproteobacteria</taxon>
        <taxon>Sphingomonadales</taxon>
        <taxon>Sphingomonadaceae</taxon>
        <taxon>Sphingomonas</taxon>
    </lineage>
</organism>
<dbReference type="PANTHER" id="PTHR43537:SF44">
    <property type="entry name" value="GNTR FAMILY REGULATORY PROTEIN"/>
    <property type="match status" value="1"/>
</dbReference>
<evidence type="ECO:0000313" key="7">
    <source>
        <dbReference type="Proteomes" id="UP001380365"/>
    </source>
</evidence>
<proteinExistence type="predicted"/>
<keyword evidence="3" id="KW-0804">Transcription</keyword>
<dbReference type="InterPro" id="IPR000524">
    <property type="entry name" value="Tscrpt_reg_HTH_GntR"/>
</dbReference>
<feature type="domain" description="HTH gntR-type" evidence="5">
    <location>
        <begin position="43"/>
        <end position="111"/>
    </location>
</feature>
<feature type="region of interest" description="Disordered" evidence="4">
    <location>
        <begin position="1"/>
        <end position="45"/>
    </location>
</feature>
<dbReference type="InterPro" id="IPR036390">
    <property type="entry name" value="WH_DNA-bd_sf"/>
</dbReference>
<reference evidence="6 7" key="1">
    <citation type="submission" date="2023-12" db="EMBL/GenBank/DDBJ databases">
        <title>Gut-associated functions are favored during microbiome assembly across C. elegans life.</title>
        <authorList>
            <person name="Zimmermann J."/>
        </authorList>
    </citation>
    <scope>NUCLEOTIDE SEQUENCE [LARGE SCALE GENOMIC DNA]</scope>
    <source>
        <strain evidence="6 7">JUb134</strain>
    </source>
</reference>
<gene>
    <name evidence="6" type="ORF">WH159_09000</name>
</gene>
<dbReference type="SUPFAM" id="SSF48008">
    <property type="entry name" value="GntR ligand-binding domain-like"/>
    <property type="match status" value="1"/>
</dbReference>
<dbReference type="InterPro" id="IPR036388">
    <property type="entry name" value="WH-like_DNA-bd_sf"/>
</dbReference>
<keyword evidence="1" id="KW-0805">Transcription regulation</keyword>
<accession>A0ABU8Q625</accession>
<dbReference type="PANTHER" id="PTHR43537">
    <property type="entry name" value="TRANSCRIPTIONAL REGULATOR, GNTR FAMILY"/>
    <property type="match status" value="1"/>
</dbReference>
<dbReference type="SUPFAM" id="SSF46785">
    <property type="entry name" value="Winged helix' DNA-binding domain"/>
    <property type="match status" value="1"/>
</dbReference>
<evidence type="ECO:0000256" key="1">
    <source>
        <dbReference type="ARBA" id="ARBA00023015"/>
    </source>
</evidence>
<dbReference type="SMART" id="SM00345">
    <property type="entry name" value="HTH_GNTR"/>
    <property type="match status" value="1"/>
</dbReference>
<dbReference type="Gene3D" id="1.10.10.10">
    <property type="entry name" value="Winged helix-like DNA-binding domain superfamily/Winged helix DNA-binding domain"/>
    <property type="match status" value="1"/>
</dbReference>
<evidence type="ECO:0000256" key="4">
    <source>
        <dbReference type="SAM" id="MobiDB-lite"/>
    </source>
</evidence>